<dbReference type="InterPro" id="IPR006016">
    <property type="entry name" value="UspA"/>
</dbReference>
<dbReference type="EMBL" id="FMAF01000012">
    <property type="protein sequence ID" value="SCB39501.1"/>
    <property type="molecule type" value="Genomic_DNA"/>
</dbReference>
<dbReference type="CDD" id="cd00293">
    <property type="entry name" value="USP-like"/>
    <property type="match status" value="1"/>
</dbReference>
<accession>A0A1C3WHL2</accession>
<sequence length="277" mass="29659">MQAKTILSIIGVNQNDDDLHSAIELCRESKAHLSVLVTALAAPPIGGYGEVTSTAWIEERERETEQLSLKVAAAKTILQSDDISFDVASVFTEYGWAENEIGERARYVDLTLIGGGLLALDDMRREILNGALFQSPAPILVVPKGHAASLRPKTVLIAWDSRNEASQAVRAAMEQLTAADNVSVAIVDPHASTHSSGEEPGADVAAFLARHGVRVSVNVLASGGRAVADVLRQHATDIGADLIVMGAYGHSRVREWIFGGVTRSMLEQTAVPLMMTR</sequence>
<dbReference type="RefSeq" id="WP_037201416.1">
    <property type="nucleotide sequence ID" value="NZ_FMAF01000012.1"/>
</dbReference>
<comment type="similarity">
    <text evidence="1">Belongs to the universal stress protein A family.</text>
</comment>
<dbReference type="Proteomes" id="UP000199205">
    <property type="component" value="Unassembled WGS sequence"/>
</dbReference>
<dbReference type="OrthoDB" id="9804721at2"/>
<reference evidence="3 4" key="1">
    <citation type="submission" date="2016-08" db="EMBL/GenBank/DDBJ databases">
        <authorList>
            <person name="Seilhamer J.J."/>
        </authorList>
    </citation>
    <scope>NUCLEOTIDE SEQUENCE [LARGE SCALE GENOMIC DNA]</scope>
    <source>
        <strain evidence="3 4">P1-7</strain>
    </source>
</reference>
<dbReference type="SUPFAM" id="SSF52402">
    <property type="entry name" value="Adenine nucleotide alpha hydrolases-like"/>
    <property type="match status" value="1"/>
</dbReference>
<evidence type="ECO:0000313" key="3">
    <source>
        <dbReference type="EMBL" id="SCB39501.1"/>
    </source>
</evidence>
<gene>
    <name evidence="3" type="ORF">GA0061101_1127</name>
</gene>
<dbReference type="Pfam" id="PF00582">
    <property type="entry name" value="Usp"/>
    <property type="match status" value="1"/>
</dbReference>
<evidence type="ECO:0000256" key="1">
    <source>
        <dbReference type="ARBA" id="ARBA00008791"/>
    </source>
</evidence>
<proteinExistence type="inferred from homology"/>
<dbReference type="Gene3D" id="3.40.50.12370">
    <property type="match status" value="1"/>
</dbReference>
<name>A0A1C3WHL2_9HYPH</name>
<organism evidence="3 4">
    <name type="scientific">Rhizobium lusitanum</name>
    <dbReference type="NCBI Taxonomy" id="293958"/>
    <lineage>
        <taxon>Bacteria</taxon>
        <taxon>Pseudomonadati</taxon>
        <taxon>Pseudomonadota</taxon>
        <taxon>Alphaproteobacteria</taxon>
        <taxon>Hyphomicrobiales</taxon>
        <taxon>Rhizobiaceae</taxon>
        <taxon>Rhizobium/Agrobacterium group</taxon>
        <taxon>Rhizobium</taxon>
    </lineage>
</organism>
<dbReference type="AlphaFoldDB" id="A0A1C3WHL2"/>
<feature type="domain" description="UspA" evidence="2">
    <location>
        <begin position="153"/>
        <end position="277"/>
    </location>
</feature>
<protein>
    <submittedName>
        <fullName evidence="3">Nucleotide-binding universal stress protein, UspA family</fullName>
    </submittedName>
</protein>
<evidence type="ECO:0000313" key="4">
    <source>
        <dbReference type="Proteomes" id="UP000199205"/>
    </source>
</evidence>
<dbReference type="PANTHER" id="PTHR46268">
    <property type="entry name" value="STRESS RESPONSE PROTEIN NHAX"/>
    <property type="match status" value="1"/>
</dbReference>
<dbReference type="InterPro" id="IPR006015">
    <property type="entry name" value="Universal_stress_UspA"/>
</dbReference>
<dbReference type="PANTHER" id="PTHR46268:SF15">
    <property type="entry name" value="UNIVERSAL STRESS PROTEIN HP_0031"/>
    <property type="match status" value="1"/>
</dbReference>
<dbReference type="PRINTS" id="PR01438">
    <property type="entry name" value="UNVRSLSTRESS"/>
</dbReference>
<evidence type="ECO:0000259" key="2">
    <source>
        <dbReference type="Pfam" id="PF00582"/>
    </source>
</evidence>